<keyword evidence="2" id="KW-1185">Reference proteome</keyword>
<sequence length="685" mass="78912">MRGIFLLVFIFVGVSAYAQSPVRGVSDRFRGIANAGSGADSIGRRNKFEDSVTISYRYLDTARAYRVDSSINDFTVKYPIPADYYHLSNTGAAAQSFLFAPNMKSGWDAGFHAYDIYKFTVDKARFFTVTRPYSEISYMLGTRSEQMIELMHTQNIKPQWNASIHYRMVGAPGIYRNQKTSHNNYAITNWFQTQDRRYTNYVAIIANKLKGSESGGILNDQNYIDNPDFADRSTVYTKLGGESGFGSGIFNTDISTGNTYEDFNAIMRHQYDLGRKDSLVNDSTVIPLFFPRVRLEHTIRYSAYKYMFSDASPRPEYYSEYYDMPSVNSLFRREDFWKELMNDFSIYTFPDEKNTQQFLKVGVALQNLTGIFRDGITETTDGINYADDKQNKGYNLMGHGEYRNRTKNQRWDLLARGNMYFVGMNAGDYDVAASIQSSFGDKIGSLKLGFENANRTPSYVTNANSSFYFMRDTVNLRKENSSHLYATLYQPLLKLRLTGNYYLVNNYTYYTDFYNINQAALFNLLQISAHKTFAFGKKRQYKWMTDNYFQQVIGNGPVNVPSWLTRNRIMYEGNLGFNNLKIAMGFDTRYRTNYKANNYSPLLGQFFYQDSTTVKYKLPDIAAFVHFRINSFRAFLRAENLNTFRSLVGVDGKTSYGFTNSNFAAPDYPYAGMIIRFGIFWGFVN</sequence>
<dbReference type="InterPro" id="IPR025631">
    <property type="entry name" value="Porin_10"/>
</dbReference>
<protein>
    <submittedName>
        <fullName evidence="1">Porin</fullName>
    </submittedName>
</protein>
<evidence type="ECO:0000313" key="2">
    <source>
        <dbReference type="Proteomes" id="UP001325680"/>
    </source>
</evidence>
<dbReference type="RefSeq" id="WP_114790536.1">
    <property type="nucleotide sequence ID" value="NZ_CP139960.1"/>
</dbReference>
<dbReference type="EMBL" id="CP139960">
    <property type="protein sequence ID" value="WQD37767.1"/>
    <property type="molecule type" value="Genomic_DNA"/>
</dbReference>
<dbReference type="Pfam" id="PF14121">
    <property type="entry name" value="Porin_10"/>
    <property type="match status" value="1"/>
</dbReference>
<evidence type="ECO:0000313" key="1">
    <source>
        <dbReference type="EMBL" id="WQD37767.1"/>
    </source>
</evidence>
<reference evidence="1 2" key="1">
    <citation type="submission" date="2023-12" db="EMBL/GenBank/DDBJ databases">
        <title>Genome sequencing and assembly of bacterial species from a model synthetic community.</title>
        <authorList>
            <person name="Hogle S.L."/>
        </authorList>
    </citation>
    <scope>NUCLEOTIDE SEQUENCE [LARGE SCALE GENOMIC DNA]</scope>
    <source>
        <strain evidence="1 2">HAMBI_3031</strain>
    </source>
</reference>
<dbReference type="Proteomes" id="UP001325680">
    <property type="component" value="Chromosome"/>
</dbReference>
<gene>
    <name evidence="1" type="ORF">U0035_19040</name>
</gene>
<name>A0ABZ0W5I0_9BACT</name>
<proteinExistence type="predicted"/>
<accession>A0ABZ0W5I0</accession>
<organism evidence="1 2">
    <name type="scientific">Niabella yanshanensis</name>
    <dbReference type="NCBI Taxonomy" id="577386"/>
    <lineage>
        <taxon>Bacteria</taxon>
        <taxon>Pseudomonadati</taxon>
        <taxon>Bacteroidota</taxon>
        <taxon>Chitinophagia</taxon>
        <taxon>Chitinophagales</taxon>
        <taxon>Chitinophagaceae</taxon>
        <taxon>Niabella</taxon>
    </lineage>
</organism>